<feature type="compositionally biased region" description="Low complexity" evidence="1">
    <location>
        <begin position="157"/>
        <end position="170"/>
    </location>
</feature>
<feature type="compositionally biased region" description="Pro residues" evidence="1">
    <location>
        <begin position="146"/>
        <end position="156"/>
    </location>
</feature>
<reference evidence="2" key="1">
    <citation type="submission" date="2020-06" db="EMBL/GenBank/DDBJ databases">
        <authorList>
            <person name="Gonzalez-de la Fuente S."/>
            <person name="Peiro-Pastor R."/>
            <person name="Rastrojo A."/>
            <person name="Moreno J."/>
            <person name="Carrasco-Ramiro F."/>
            <person name="Requena JM."/>
            <person name="Aguado B."/>
        </authorList>
    </citation>
    <scope>NUCLEOTIDE SEQUENCE</scope>
</reference>
<accession>A0A6L0XHV9</accession>
<protein>
    <submittedName>
        <fullName evidence="2">Hypothetical_protein_-_conserved</fullName>
    </submittedName>
</protein>
<organism evidence="2 3">
    <name type="scientific">Leishmania infantum</name>
    <dbReference type="NCBI Taxonomy" id="5671"/>
    <lineage>
        <taxon>Eukaryota</taxon>
        <taxon>Discoba</taxon>
        <taxon>Euglenozoa</taxon>
        <taxon>Kinetoplastea</taxon>
        <taxon>Metakinetoplastina</taxon>
        <taxon>Trypanosomatida</taxon>
        <taxon>Trypanosomatidae</taxon>
        <taxon>Leishmaniinae</taxon>
        <taxon>Leishmania</taxon>
    </lineage>
</organism>
<feature type="compositionally biased region" description="Basic and acidic residues" evidence="1">
    <location>
        <begin position="7"/>
        <end position="18"/>
    </location>
</feature>
<feature type="compositionally biased region" description="Basic and acidic residues" evidence="1">
    <location>
        <begin position="33"/>
        <end position="66"/>
    </location>
</feature>
<dbReference type="Proteomes" id="UP000255414">
    <property type="component" value="Chromosome 19"/>
</dbReference>
<proteinExistence type="predicted"/>
<evidence type="ECO:0000313" key="3">
    <source>
        <dbReference type="Proteomes" id="UP000255414"/>
    </source>
</evidence>
<dbReference type="VEuPathDB" id="TriTrypDB:LINF_190005100"/>
<dbReference type="EMBL" id="LR812952">
    <property type="protein sequence ID" value="CAC9482153.1"/>
    <property type="molecule type" value="Genomic_DNA"/>
</dbReference>
<evidence type="ECO:0000256" key="1">
    <source>
        <dbReference type="SAM" id="MobiDB-lite"/>
    </source>
</evidence>
<feature type="region of interest" description="Disordered" evidence="1">
    <location>
        <begin position="1"/>
        <end position="176"/>
    </location>
</feature>
<feature type="region of interest" description="Disordered" evidence="1">
    <location>
        <begin position="346"/>
        <end position="372"/>
    </location>
</feature>
<feature type="compositionally biased region" description="Basic and acidic residues" evidence="1">
    <location>
        <begin position="77"/>
        <end position="88"/>
    </location>
</feature>
<sequence length="372" mass="40498">MSAGPKPEPRQAPRERNSPKPPTANSSSAPAERPQRRRDNAERREGGERGERGDRRDRPERQERPRRPQAGLAAAVERSKPATEEKAHGPVVHVKGDIASGSTWAKNGSGPSFADMVRQRTSVGAGALAAKETPSPLKRAQSQVQTPPPPPEPPQSQPESVQQSVPAQPEESSEEEVVVNTVQAPAVMEMEPIPEPPAPVALVIAPHYVLEIERVVSVKLPPRVTQTAETQRGLYMFSAQAGKPPTPPPTVQQHAVYRPDTANLGTRQWSLGTDSRIQQPPQQQHAWPSASQFDYWNNAPERVQASRPFMGTQAQAPYNSYPSAVPLAHQRATGNAFPVRFRSSEVPESALRQQSAVPFNRASQPTNGGGVW</sequence>
<gene>
    <name evidence="2" type="ORF">LINF_190005100</name>
</gene>
<name>A0A6L0XHV9_LEIIN</name>
<evidence type="ECO:0000313" key="2">
    <source>
        <dbReference type="EMBL" id="CAC9482153.1"/>
    </source>
</evidence>
<feature type="compositionally biased region" description="Polar residues" evidence="1">
    <location>
        <begin position="351"/>
        <end position="366"/>
    </location>
</feature>
<dbReference type="AlphaFoldDB" id="A0A6L0XHV9"/>
<feature type="compositionally biased region" description="Polar residues" evidence="1">
    <location>
        <begin position="100"/>
        <end position="110"/>
    </location>
</feature>